<dbReference type="Gene3D" id="3.40.50.410">
    <property type="entry name" value="von Willebrand factor, type A domain"/>
    <property type="match status" value="1"/>
</dbReference>
<dbReference type="GeneTree" id="ENSGT00940000154682"/>
<evidence type="ECO:0000313" key="14">
    <source>
        <dbReference type="Proteomes" id="UP000694404"/>
    </source>
</evidence>
<dbReference type="InterPro" id="IPR013642">
    <property type="entry name" value="CLCA_N"/>
</dbReference>
<keyword evidence="8" id="KW-0482">Metalloprotease</keyword>
<dbReference type="InterPro" id="IPR036465">
    <property type="entry name" value="vWFA_dom_sf"/>
</dbReference>
<feature type="transmembrane region" description="Helical" evidence="11">
    <location>
        <begin position="853"/>
        <end position="878"/>
    </location>
</feature>
<dbReference type="NCBIfam" id="NF041940">
    <property type="entry name" value="choice_anch_X"/>
    <property type="match status" value="1"/>
</dbReference>
<dbReference type="SMART" id="SM00327">
    <property type="entry name" value="VWA"/>
    <property type="match status" value="1"/>
</dbReference>
<reference evidence="13" key="1">
    <citation type="submission" date="2025-08" db="UniProtKB">
        <authorList>
            <consortium name="Ensembl"/>
        </authorList>
    </citation>
    <scope>IDENTIFICATION</scope>
</reference>
<dbReference type="FunFam" id="2.60.40.10:FF:001134">
    <property type="entry name" value="Calcium-activated chloride channel regulator 1"/>
    <property type="match status" value="1"/>
</dbReference>
<keyword evidence="4" id="KW-0479">Metal-binding</keyword>
<proteinExistence type="inferred from homology"/>
<evidence type="ECO:0000256" key="3">
    <source>
        <dbReference type="ARBA" id="ARBA00022670"/>
    </source>
</evidence>
<keyword evidence="10" id="KW-0868">Chloride</keyword>
<dbReference type="GO" id="GO:0006508">
    <property type="term" value="P:proteolysis"/>
    <property type="evidence" value="ECO:0007669"/>
    <property type="project" value="UniProtKB-KW"/>
</dbReference>
<dbReference type="InterPro" id="IPR004727">
    <property type="entry name" value="CLCA_chordata"/>
</dbReference>
<keyword evidence="5" id="KW-0732">Signal</keyword>
<name>A0A8C0G7E9_CHEAB</name>
<evidence type="ECO:0000259" key="12">
    <source>
        <dbReference type="PROSITE" id="PS50234"/>
    </source>
</evidence>
<dbReference type="Ensembl" id="ENSCABT00000005367.1">
    <property type="protein sequence ID" value="ENSCABP00000004933.1"/>
    <property type="gene ID" value="ENSCABG00000003715.1"/>
</dbReference>
<dbReference type="AlphaFoldDB" id="A0A8C0G7E9"/>
<dbReference type="SUPFAM" id="SSF53300">
    <property type="entry name" value="vWA-like"/>
    <property type="match status" value="1"/>
</dbReference>
<keyword evidence="2" id="KW-0813">Transport</keyword>
<dbReference type="Pfam" id="PF13519">
    <property type="entry name" value="VWA_2"/>
    <property type="match status" value="1"/>
</dbReference>
<evidence type="ECO:0000256" key="9">
    <source>
        <dbReference type="ARBA" id="ARBA00023180"/>
    </source>
</evidence>
<dbReference type="GO" id="GO:0005229">
    <property type="term" value="F:intracellularly calcium-gated chloride channel activity"/>
    <property type="evidence" value="ECO:0007669"/>
    <property type="project" value="InterPro"/>
</dbReference>
<protein>
    <recommendedName>
        <fullName evidence="12">VWFA domain-containing protein</fullName>
    </recommendedName>
</protein>
<evidence type="ECO:0000256" key="6">
    <source>
        <dbReference type="ARBA" id="ARBA00022801"/>
    </source>
</evidence>
<evidence type="ECO:0000256" key="10">
    <source>
        <dbReference type="ARBA" id="ARBA00023214"/>
    </source>
</evidence>
<dbReference type="OMA" id="FQAITHD"/>
<dbReference type="InterPro" id="IPR013783">
    <property type="entry name" value="Ig-like_fold"/>
</dbReference>
<dbReference type="PROSITE" id="PS50234">
    <property type="entry name" value="VWFA"/>
    <property type="match status" value="1"/>
</dbReference>
<evidence type="ECO:0000256" key="4">
    <source>
        <dbReference type="ARBA" id="ARBA00022723"/>
    </source>
</evidence>
<feature type="domain" description="VWFA" evidence="12">
    <location>
        <begin position="279"/>
        <end position="449"/>
    </location>
</feature>
<evidence type="ECO:0000256" key="5">
    <source>
        <dbReference type="ARBA" id="ARBA00022729"/>
    </source>
</evidence>
<dbReference type="GO" id="GO:0005886">
    <property type="term" value="C:plasma membrane"/>
    <property type="evidence" value="ECO:0007669"/>
    <property type="project" value="TreeGrafter"/>
</dbReference>
<dbReference type="PANTHER" id="PTHR10579:SF42">
    <property type="entry name" value="CHLORIDE CHANNEL ACCESSORY 3B"/>
    <property type="match status" value="1"/>
</dbReference>
<evidence type="ECO:0000256" key="11">
    <source>
        <dbReference type="SAM" id="Phobius"/>
    </source>
</evidence>
<keyword evidence="11" id="KW-0812">Transmembrane</keyword>
<evidence type="ECO:0000313" key="13">
    <source>
        <dbReference type="Ensembl" id="ENSCABP00000004933.1"/>
    </source>
</evidence>
<evidence type="ECO:0000256" key="8">
    <source>
        <dbReference type="ARBA" id="ARBA00023049"/>
    </source>
</evidence>
<dbReference type="Pfam" id="PF08434">
    <property type="entry name" value="CLCA"/>
    <property type="match status" value="1"/>
</dbReference>
<evidence type="ECO:0000256" key="7">
    <source>
        <dbReference type="ARBA" id="ARBA00022833"/>
    </source>
</evidence>
<keyword evidence="3" id="KW-0645">Protease</keyword>
<dbReference type="Proteomes" id="UP000694404">
    <property type="component" value="Unplaced"/>
</dbReference>
<keyword evidence="11" id="KW-1133">Transmembrane helix</keyword>
<dbReference type="NCBIfam" id="TIGR00868">
    <property type="entry name" value="hCaCC"/>
    <property type="match status" value="1"/>
</dbReference>
<dbReference type="InterPro" id="IPR002035">
    <property type="entry name" value="VWF_A"/>
</dbReference>
<dbReference type="Gene3D" id="2.60.40.10">
    <property type="entry name" value="Immunoglobulins"/>
    <property type="match status" value="1"/>
</dbReference>
<sequence>ILGFLYKAKLLIASTIQYLIHKTFLFFPYQAMVKEASTYLFNATKQRFFFKTVKIIIPLHWCQNLRPFYFQADVIVANPFLKYGDDPYTLQYGRCGEKGRYIHFTPDFLLNDNLYNIYGSQGTKVFVHEWAHLRWGVFDDYNNDAPFYVSVDLEKQVCSASITGKYIVQSCTGNSCTTRECKYDEQTKLYEAGCKFVPDKTQNAPASIMYMQSLPSVVEFCDQSTHNEKATNLQNKMCNYHSTWEVIMNSPDFSNTSPINSASPPFETSFSLLQTKDRVVCLVLDVSGSMAGNNRIKRLYQAAEIFLLQIIETGSWVGIVTFHSTAQIKINLQQIVTENVRQDLITYLPTTAGGGTKICEGVHKGFEVIKQKYSNLYGSEIVLLTDGEDGSMSSCLTQVKNSGSIIHTIALGPNAAPELEQFSNMTGGLRFYATDTVDSNGLIDAFSGISSGTRSVAVKQWMNGTVTVDSTVGKDTFFVVTWDGITSPPDILLRDPKGKEYRTSNFTVSNLNLRTARLSIAGTAEVGDWYYWIQNNHTDSQVISMIVTSRAASLAVPPVTVKAHMNKDTNNFPNPMVIYAEVSQGFLPVLGATVMATVEPQTGSAVELKLLDDGSGADITKNDGIYSKYFTSFKGNGRYNLKVRVQGKDMIVRRRHRQSQALYVPGYIENGEIKMNAPRPEVTDDEIQAKLGSFNRVASGGSFVMENVPSGGTTDVFPPCKIIDLEAQSEEDKIRLSWTAPGNDFDVGQANRYIIKMRESFLDLRNTFDDATSMNISSLAPKPAGTKESFQFKPENVTTENDTIIYFAIRAIDNASLTSEMSNIAQAALFVPPKESSPDGAPNDDVINEGINVLTIVLIVAGSVIAVSIAVSVTVCILNKKNRRGGPELSMC</sequence>
<keyword evidence="14" id="KW-1185">Reference proteome</keyword>
<evidence type="ECO:0000256" key="2">
    <source>
        <dbReference type="ARBA" id="ARBA00022448"/>
    </source>
</evidence>
<keyword evidence="6" id="KW-0378">Hydrolase</keyword>
<keyword evidence="7" id="KW-0862">Zinc</keyword>
<dbReference type="CDD" id="cd00198">
    <property type="entry name" value="vWFA"/>
    <property type="match status" value="1"/>
</dbReference>
<dbReference type="GO" id="GO:0046872">
    <property type="term" value="F:metal ion binding"/>
    <property type="evidence" value="ECO:0007669"/>
    <property type="project" value="UniProtKB-KW"/>
</dbReference>
<dbReference type="PANTHER" id="PTHR10579">
    <property type="entry name" value="CALCIUM-ACTIVATED CHLORIDE CHANNEL REGULATOR"/>
    <property type="match status" value="1"/>
</dbReference>
<dbReference type="InterPro" id="IPR051266">
    <property type="entry name" value="CLCR"/>
</dbReference>
<accession>A0A8C0G7E9</accession>
<keyword evidence="9" id="KW-0325">Glycoprotein</keyword>
<organism evidence="13 14">
    <name type="scientific">Chelonoidis abingdonii</name>
    <name type="common">Abingdon island giant tortoise</name>
    <name type="synonym">Testudo abingdonii</name>
    <dbReference type="NCBI Taxonomy" id="106734"/>
    <lineage>
        <taxon>Eukaryota</taxon>
        <taxon>Metazoa</taxon>
        <taxon>Chordata</taxon>
        <taxon>Craniata</taxon>
        <taxon>Vertebrata</taxon>
        <taxon>Euteleostomi</taxon>
        <taxon>Archelosauria</taxon>
        <taxon>Testudinata</taxon>
        <taxon>Testudines</taxon>
        <taxon>Cryptodira</taxon>
        <taxon>Durocryptodira</taxon>
        <taxon>Testudinoidea</taxon>
        <taxon>Testudinidae</taxon>
        <taxon>Chelonoidis</taxon>
    </lineage>
</organism>
<dbReference type="GO" id="GO:0008237">
    <property type="term" value="F:metallopeptidase activity"/>
    <property type="evidence" value="ECO:0007669"/>
    <property type="project" value="UniProtKB-KW"/>
</dbReference>
<comment type="similarity">
    <text evidence="1">Belongs to the CLCR family.</text>
</comment>
<dbReference type="FunFam" id="3.40.50.410:FF:000034">
    <property type="entry name" value="calcium-activated chloride channel regulator 1"/>
    <property type="match status" value="1"/>
</dbReference>
<evidence type="ECO:0000256" key="1">
    <source>
        <dbReference type="ARBA" id="ARBA00006398"/>
    </source>
</evidence>
<reference evidence="13" key="2">
    <citation type="submission" date="2025-09" db="UniProtKB">
        <authorList>
            <consortium name="Ensembl"/>
        </authorList>
    </citation>
    <scope>IDENTIFICATION</scope>
</reference>
<keyword evidence="11" id="KW-0472">Membrane</keyword>